<proteinExistence type="predicted"/>
<reference evidence="2 3" key="1">
    <citation type="journal article" date="2014" name="PLoS Genet.">
        <title>The Genome of Spironucleus salmonicida Highlights a Fish Pathogen Adapted to Fluctuating Environments.</title>
        <authorList>
            <person name="Xu F."/>
            <person name="Jerlstrom-Hultqvist J."/>
            <person name="Einarsson E."/>
            <person name="Astvaldsson A."/>
            <person name="Svard S.G."/>
            <person name="Andersson J.O."/>
        </authorList>
    </citation>
    <scope>NUCLEOTIDE SEQUENCE</scope>
    <source>
        <strain evidence="3">ATCC 50377</strain>
    </source>
</reference>
<dbReference type="VEuPathDB" id="GiardiaDB:SS50377_20063"/>
<dbReference type="AlphaFoldDB" id="V6LYN1"/>
<evidence type="ECO:0000313" key="4">
    <source>
        <dbReference type="Proteomes" id="UP000018208"/>
    </source>
</evidence>
<dbReference type="Proteomes" id="UP000018208">
    <property type="component" value="Unassembled WGS sequence"/>
</dbReference>
<evidence type="ECO:0000256" key="1">
    <source>
        <dbReference type="SAM" id="Coils"/>
    </source>
</evidence>
<keyword evidence="4" id="KW-1185">Reference proteome</keyword>
<feature type="coiled-coil region" evidence="1">
    <location>
        <begin position="155"/>
        <end position="208"/>
    </location>
</feature>
<keyword evidence="1" id="KW-0175">Coiled coil</keyword>
<evidence type="ECO:0000313" key="3">
    <source>
        <dbReference type="EMBL" id="KAH0576717.1"/>
    </source>
</evidence>
<dbReference type="EMBL" id="AUWU02000001">
    <property type="protein sequence ID" value="KAH0576717.1"/>
    <property type="molecule type" value="Genomic_DNA"/>
</dbReference>
<sequence length="271" mass="31834">MFQINQTQPIQPPQGFVPRFSVQNPYSGGGPNPYTMDNLTKKLFFAKLKKSKPAPENRINFIKRNKERIMQLQTLIKSQDLIRVKSKKIERLSSPPQPLSSIFQESDQEEVQELIKFGLGEQKNEQVNSIESSYYQENGQVEVNSELDNFQQELINELRTERQKTDEKLHQNEQLKNEYIDKQKIFTMEQAEAQQQNIQSNVTLSNQNNLFNILEFTNSMAKTKQVLNQEYVNLDQIEDIPKKILQAVKDRQLQFKKDSPFLQPYLFRGRF</sequence>
<evidence type="ECO:0000313" key="2">
    <source>
        <dbReference type="EMBL" id="EST49368.1"/>
    </source>
</evidence>
<protein>
    <submittedName>
        <fullName evidence="2">Uncharacterized protein</fullName>
    </submittedName>
</protein>
<name>V6LYN1_9EUKA</name>
<reference evidence="3" key="2">
    <citation type="submission" date="2020-12" db="EMBL/GenBank/DDBJ databases">
        <title>New Spironucleus salmonicida genome in near-complete chromosomes.</title>
        <authorList>
            <person name="Xu F."/>
            <person name="Kurt Z."/>
            <person name="Jimenez-Gonzalez A."/>
            <person name="Astvaldsson A."/>
            <person name="Andersson J.O."/>
            <person name="Svard S.G."/>
        </authorList>
    </citation>
    <scope>NUCLEOTIDE SEQUENCE</scope>
    <source>
        <strain evidence="3">ATCC 50377</strain>
    </source>
</reference>
<gene>
    <name evidence="2" type="ORF">SS50377_10293</name>
    <name evidence="3" type="ORF">SS50377_20063</name>
</gene>
<dbReference type="EMBL" id="KI545952">
    <property type="protein sequence ID" value="EST49368.1"/>
    <property type="molecule type" value="Genomic_DNA"/>
</dbReference>
<organism evidence="2">
    <name type="scientific">Spironucleus salmonicida</name>
    <dbReference type="NCBI Taxonomy" id="348837"/>
    <lineage>
        <taxon>Eukaryota</taxon>
        <taxon>Metamonada</taxon>
        <taxon>Diplomonadida</taxon>
        <taxon>Hexamitidae</taxon>
        <taxon>Hexamitinae</taxon>
        <taxon>Spironucleus</taxon>
    </lineage>
</organism>
<accession>V6LYN1</accession>